<organism evidence="1 2">
    <name type="scientific">Luteibacter rhizovicinus DSM 16549</name>
    <dbReference type="NCBI Taxonomy" id="1440763"/>
    <lineage>
        <taxon>Bacteria</taxon>
        <taxon>Pseudomonadati</taxon>
        <taxon>Pseudomonadota</taxon>
        <taxon>Gammaproteobacteria</taxon>
        <taxon>Lysobacterales</taxon>
        <taxon>Rhodanobacteraceae</taxon>
        <taxon>Luteibacter</taxon>
    </lineage>
</organism>
<dbReference type="Proteomes" id="UP000182987">
    <property type="component" value="Chromosome"/>
</dbReference>
<dbReference type="OrthoDB" id="9052589at2"/>
<dbReference type="AlphaFoldDB" id="A0A0G9HBI1"/>
<proteinExistence type="predicted"/>
<gene>
    <name evidence="1" type="ORF">BJI69_18045</name>
</gene>
<name>A0A0G9HBI1_9GAMM</name>
<dbReference type="KEGG" id="lrz:BJI69_18045"/>
<dbReference type="STRING" id="1440763.BJI69_18045"/>
<protein>
    <submittedName>
        <fullName evidence="1">Uncharacterized protein</fullName>
    </submittedName>
</protein>
<evidence type="ECO:0000313" key="2">
    <source>
        <dbReference type="Proteomes" id="UP000182987"/>
    </source>
</evidence>
<dbReference type="PATRIC" id="fig|1440763.5.peg.1993"/>
<dbReference type="EMBL" id="CP017480">
    <property type="protein sequence ID" value="APG05618.1"/>
    <property type="molecule type" value="Genomic_DNA"/>
</dbReference>
<reference evidence="2" key="1">
    <citation type="submission" date="2016-09" db="EMBL/GenBank/DDBJ databases">
        <authorList>
            <person name="Lysoe E."/>
        </authorList>
    </citation>
    <scope>NUCLEOTIDE SEQUENCE [LARGE SCALE GENOMIC DNA]</scope>
    <source>
        <strain evidence="2">LJ96T</strain>
    </source>
</reference>
<accession>A0A0G9HBI1</accession>
<evidence type="ECO:0000313" key="1">
    <source>
        <dbReference type="EMBL" id="APG05618.1"/>
    </source>
</evidence>
<keyword evidence="2" id="KW-1185">Reference proteome</keyword>
<sequence length="464" mass="51345">MSPAERASIDNAIWLCRGCARRVDRDEAAYPATLLRQWKTRAEDLASDELDTRPPAHGDAQEQLVGALTGHTKRLLPSLIKNAHAASVEALELLDPRFHIESSHQGGVTRFRIEALETVPFRLSVPEERMAEWQRGVDAAMQAGTPFEIDAAGFTVQGSTLLTHVFDGDDELEERKLTFTPHAMPARLKWSALTEATAVRRGFDDVTGSLAMGTSQWTFRGEVWDGLAVLTIQMRHVAPPWNGNFSLRFDVDRWVGRNIRTLPYLDAVIDFCLRTTPEEILDVELHVDGRRRAAMSSPFGTVVPANPQQNALLSYLGRAAEITRRLGVNVAMPKHAKVSQEDAEALGRVYDVAVAPDRMTAADLACNPACTLTATDHGANISQLEGETEAITIRVPADLPSELRIFGQTVAVPPVHTTLHGLRPRIIDERTVFHSGDAVKVEFEPTKDFWMAYEWPLGDTSLHN</sequence>
<dbReference type="RefSeq" id="WP_046967694.1">
    <property type="nucleotide sequence ID" value="NZ_CP017480.1"/>
</dbReference>